<evidence type="ECO:0008006" key="3">
    <source>
        <dbReference type="Google" id="ProtNLM"/>
    </source>
</evidence>
<reference evidence="1 2" key="1">
    <citation type="journal article" date="2021" name="Int. J. Syst. Evol. Microbiol.">
        <title>Reticulibacter mediterranei gen. nov., sp. nov., within the new family Reticulibacteraceae fam. nov., and Ktedonospora formicarum gen. nov., sp. nov., Ktedonobacter robiniae sp. nov., Dictyobacter formicarum sp. nov. and Dictyobacter arantiisoli sp. nov., belonging to the class Ktedonobacteria.</title>
        <authorList>
            <person name="Yabe S."/>
            <person name="Zheng Y."/>
            <person name="Wang C.M."/>
            <person name="Sakai Y."/>
            <person name="Abe K."/>
            <person name="Yokota A."/>
            <person name="Donadio S."/>
            <person name="Cavaletti L."/>
            <person name="Monciardini P."/>
        </authorList>
    </citation>
    <scope>NUCLEOTIDE SEQUENCE [LARGE SCALE GENOMIC DNA]</scope>
    <source>
        <strain evidence="1 2">SOSP1-9</strain>
    </source>
</reference>
<protein>
    <recommendedName>
        <fullName evidence="3">CARDB domain-containing protein</fullName>
    </recommendedName>
</protein>
<evidence type="ECO:0000313" key="2">
    <source>
        <dbReference type="Proteomes" id="UP000635565"/>
    </source>
</evidence>
<dbReference type="Proteomes" id="UP000635565">
    <property type="component" value="Unassembled WGS sequence"/>
</dbReference>
<dbReference type="EMBL" id="BNJJ01000026">
    <property type="protein sequence ID" value="GHO88689.1"/>
    <property type="molecule type" value="Genomic_DNA"/>
</dbReference>
<dbReference type="RefSeq" id="WP_201366243.1">
    <property type="nucleotide sequence ID" value="NZ_BNJJ01000026.1"/>
</dbReference>
<keyword evidence="2" id="KW-1185">Reference proteome</keyword>
<name>A0ABQ3VST4_9CHLR</name>
<comment type="caution">
    <text evidence="1">The sequence shown here is derived from an EMBL/GenBank/DDBJ whole genome shotgun (WGS) entry which is preliminary data.</text>
</comment>
<gene>
    <name evidence="1" type="ORF">KSZ_66950</name>
</gene>
<organism evidence="1 2">
    <name type="scientific">Dictyobacter formicarum</name>
    <dbReference type="NCBI Taxonomy" id="2778368"/>
    <lineage>
        <taxon>Bacteria</taxon>
        <taxon>Bacillati</taxon>
        <taxon>Chloroflexota</taxon>
        <taxon>Ktedonobacteria</taxon>
        <taxon>Ktedonobacterales</taxon>
        <taxon>Dictyobacteraceae</taxon>
        <taxon>Dictyobacter</taxon>
    </lineage>
</organism>
<proteinExistence type="predicted"/>
<accession>A0ABQ3VST4</accession>
<evidence type="ECO:0000313" key="1">
    <source>
        <dbReference type="EMBL" id="GHO88689.1"/>
    </source>
</evidence>
<sequence>MPQTFHHNDEPRAEEGQRGYTPYLYIPYNGTDTGNRPLGPNIKFWGSPHIAVSHTDQYGNVVPGQPITITARVFNGGLKPALPFITVQFFVFNSSLAFTTANSLFTATIQPTKQIPSKGYIEVSSPTPWIPEPVENGHPCIVVQCSTPEEGTDSLKFPFFAALDRHVAQRNMTVANPVAGQKLILHAGNPFHQSLPCTLRVSSLLIHGKFEELRRTDVGTLMTLLANVQPGAPGNLLEQRLEVRTKDISGEGLDVRLEQIEHQDVPGDQGEVITLDRYLQQRMQSDPNFDPQSLGKVLGEFVLEPRTANNLLIAVAPTDLGGADYIVHHFTQVVENCPIGGYTLVVPPMNF</sequence>